<keyword evidence="4" id="KW-1185">Reference proteome</keyword>
<gene>
    <name evidence="3" type="ORF">TrCOL_g6406</name>
</gene>
<evidence type="ECO:0000256" key="1">
    <source>
        <dbReference type="SAM" id="SignalP"/>
    </source>
</evidence>
<feature type="chain" id="PRO_5040938849" description="DUF6816 domain-containing protein" evidence="1">
    <location>
        <begin position="20"/>
        <end position="312"/>
    </location>
</feature>
<dbReference type="EMBL" id="BRYA01000355">
    <property type="protein sequence ID" value="GMI47695.1"/>
    <property type="molecule type" value="Genomic_DNA"/>
</dbReference>
<dbReference type="Pfam" id="PF20670">
    <property type="entry name" value="DUF6816"/>
    <property type="match status" value="1"/>
</dbReference>
<proteinExistence type="predicted"/>
<evidence type="ECO:0000259" key="2">
    <source>
        <dbReference type="Pfam" id="PF20670"/>
    </source>
</evidence>
<evidence type="ECO:0000313" key="4">
    <source>
        <dbReference type="Proteomes" id="UP001165065"/>
    </source>
</evidence>
<comment type="caution">
    <text evidence="3">The sequence shown here is derived from an EMBL/GenBank/DDBJ whole genome shotgun (WGS) entry which is preliminary data.</text>
</comment>
<evidence type="ECO:0000313" key="3">
    <source>
        <dbReference type="EMBL" id="GMI47695.1"/>
    </source>
</evidence>
<feature type="domain" description="DUF6816" evidence="2">
    <location>
        <begin position="110"/>
        <end position="283"/>
    </location>
</feature>
<organism evidence="3 4">
    <name type="scientific">Triparma columacea</name>
    <dbReference type="NCBI Taxonomy" id="722753"/>
    <lineage>
        <taxon>Eukaryota</taxon>
        <taxon>Sar</taxon>
        <taxon>Stramenopiles</taxon>
        <taxon>Ochrophyta</taxon>
        <taxon>Bolidophyceae</taxon>
        <taxon>Parmales</taxon>
        <taxon>Triparmaceae</taxon>
        <taxon>Triparma</taxon>
    </lineage>
</organism>
<dbReference type="OrthoDB" id="197416at2759"/>
<protein>
    <recommendedName>
        <fullName evidence="2">DUF6816 domain-containing protein</fullName>
    </recommendedName>
</protein>
<dbReference type="InterPro" id="IPR049213">
    <property type="entry name" value="DUF6816"/>
</dbReference>
<dbReference type="Proteomes" id="UP001165065">
    <property type="component" value="Unassembled WGS sequence"/>
</dbReference>
<name>A0A9W7LE38_9STRA</name>
<accession>A0A9W7LE38</accession>
<reference evidence="4" key="1">
    <citation type="journal article" date="2023" name="Commun. Biol.">
        <title>Genome analysis of Parmales, the sister group of diatoms, reveals the evolutionary specialization of diatoms from phago-mixotrophs to photoautotrophs.</title>
        <authorList>
            <person name="Ban H."/>
            <person name="Sato S."/>
            <person name="Yoshikawa S."/>
            <person name="Yamada K."/>
            <person name="Nakamura Y."/>
            <person name="Ichinomiya M."/>
            <person name="Sato N."/>
            <person name="Blanc-Mathieu R."/>
            <person name="Endo H."/>
            <person name="Kuwata A."/>
            <person name="Ogata H."/>
        </authorList>
    </citation>
    <scope>NUCLEOTIDE SEQUENCE [LARGE SCALE GENOMIC DNA]</scope>
</reference>
<feature type="signal peptide" evidence="1">
    <location>
        <begin position="1"/>
        <end position="19"/>
    </location>
</feature>
<sequence length="312" mass="34693">MIKSFAVVLFMLSLQNALAFTFNPNPNGFLIESPRRDTFIYSSFRSSVVGSSLFTFNPNPIDLIDSSRRDTLRFISSSFGSSVVGSSFVTDLPRVLEVGQGTDIMSNSDAYSDAVFPKSLKGLWEVEKTVVSSEGDVGQAETAWFLLGGAKEAFKSKRGETYETLYVDPTSSSSSYSYEVDGKSVVGVVLDRGFELKSRADPSIEDVSFDSSDFNHLTYYRQKKKISIDTVQRQVLLPDSKGWGSNELLRITTPSIGRAVKVSRRFRRSYEGEDRVIEGIEIVKTFRVMDGIAGTEYPTSTTKSTLKLRRPK</sequence>
<dbReference type="AlphaFoldDB" id="A0A9W7LE38"/>
<keyword evidence="1" id="KW-0732">Signal</keyword>